<feature type="transmembrane region" description="Helical" evidence="1">
    <location>
        <begin position="34"/>
        <end position="52"/>
    </location>
</feature>
<organism evidence="2 3">
    <name type="scientific">Pelagerythrobacter marinus</name>
    <dbReference type="NCBI Taxonomy" id="538382"/>
    <lineage>
        <taxon>Bacteria</taxon>
        <taxon>Pseudomonadati</taxon>
        <taxon>Pseudomonadota</taxon>
        <taxon>Alphaproteobacteria</taxon>
        <taxon>Sphingomonadales</taxon>
        <taxon>Erythrobacteraceae</taxon>
        <taxon>Pelagerythrobacter</taxon>
    </lineage>
</organism>
<keyword evidence="1" id="KW-0472">Membrane</keyword>
<dbReference type="RefSeq" id="WP_160733159.1">
    <property type="nucleotide sequence ID" value="NZ_CP139719.1"/>
</dbReference>
<accession>A0ABW9UUL4</accession>
<proteinExistence type="predicted"/>
<evidence type="ECO:0000256" key="1">
    <source>
        <dbReference type="SAM" id="Phobius"/>
    </source>
</evidence>
<keyword evidence="3" id="KW-1185">Reference proteome</keyword>
<protein>
    <submittedName>
        <fullName evidence="2">Peptide ABC transporter permease</fullName>
    </submittedName>
</protein>
<evidence type="ECO:0000313" key="2">
    <source>
        <dbReference type="EMBL" id="MXO68536.1"/>
    </source>
</evidence>
<comment type="caution">
    <text evidence="2">The sequence shown here is derived from an EMBL/GenBank/DDBJ whole genome shotgun (WGS) entry which is preliminary data.</text>
</comment>
<gene>
    <name evidence="2" type="ORF">GRI72_06820</name>
</gene>
<dbReference type="Proteomes" id="UP000444401">
    <property type="component" value="Unassembled WGS sequence"/>
</dbReference>
<dbReference type="EMBL" id="WTYO01000002">
    <property type="protein sequence ID" value="MXO68536.1"/>
    <property type="molecule type" value="Genomic_DNA"/>
</dbReference>
<keyword evidence="1" id="KW-0812">Transmembrane</keyword>
<keyword evidence="1" id="KW-1133">Transmembrane helix</keyword>
<evidence type="ECO:0000313" key="3">
    <source>
        <dbReference type="Proteomes" id="UP000444401"/>
    </source>
</evidence>
<sequence>MHEPDHNSEDRVRIDARDARGGEVILRRRRNRTIFIAGLVAFAVLAIALRLFG</sequence>
<name>A0ABW9UUL4_9SPHN</name>
<reference evidence="2 3" key="1">
    <citation type="submission" date="2019-12" db="EMBL/GenBank/DDBJ databases">
        <title>Genomic-based taxomic classification of the family Erythrobacteraceae.</title>
        <authorList>
            <person name="Xu L."/>
        </authorList>
    </citation>
    <scope>NUCLEOTIDE SEQUENCE [LARGE SCALE GENOMIC DNA]</scope>
    <source>
        <strain evidence="2 3">H32</strain>
    </source>
</reference>